<name>A0ABW3MKR1_9PSEU</name>
<dbReference type="Proteomes" id="UP001597045">
    <property type="component" value="Unassembled WGS sequence"/>
</dbReference>
<accession>A0ABW3MKR1</accession>
<evidence type="ECO:0000256" key="1">
    <source>
        <dbReference type="SAM" id="MobiDB-lite"/>
    </source>
</evidence>
<protein>
    <submittedName>
        <fullName evidence="2">Uncharacterized protein</fullName>
    </submittedName>
</protein>
<sequence length="90" mass="9639">MHVVTGQLVRTPRVQVVHSVPAVEHRPWDRLAQMLGSGVEITHPGGGQDEGAKWKSGSGPPPLHGEGFDGRPRVVHGCGEVIPPDRDLRG</sequence>
<organism evidence="2 3">
    <name type="scientific">Kibdelosporangium lantanae</name>
    <dbReference type="NCBI Taxonomy" id="1497396"/>
    <lineage>
        <taxon>Bacteria</taxon>
        <taxon>Bacillati</taxon>
        <taxon>Actinomycetota</taxon>
        <taxon>Actinomycetes</taxon>
        <taxon>Pseudonocardiales</taxon>
        <taxon>Pseudonocardiaceae</taxon>
        <taxon>Kibdelosporangium</taxon>
    </lineage>
</organism>
<reference evidence="3" key="1">
    <citation type="journal article" date="2019" name="Int. J. Syst. Evol. Microbiol.">
        <title>The Global Catalogue of Microorganisms (GCM) 10K type strain sequencing project: providing services to taxonomists for standard genome sequencing and annotation.</title>
        <authorList>
            <consortium name="The Broad Institute Genomics Platform"/>
            <consortium name="The Broad Institute Genome Sequencing Center for Infectious Disease"/>
            <person name="Wu L."/>
            <person name="Ma J."/>
        </authorList>
    </citation>
    <scope>NUCLEOTIDE SEQUENCE [LARGE SCALE GENOMIC DNA]</scope>
    <source>
        <strain evidence="3">JCM 31486</strain>
    </source>
</reference>
<gene>
    <name evidence="2" type="ORF">ACFQ1S_31185</name>
</gene>
<feature type="region of interest" description="Disordered" evidence="1">
    <location>
        <begin position="38"/>
        <end position="90"/>
    </location>
</feature>
<proteinExistence type="predicted"/>
<evidence type="ECO:0000313" key="3">
    <source>
        <dbReference type="Proteomes" id="UP001597045"/>
    </source>
</evidence>
<dbReference type="EMBL" id="JBHTIS010002329">
    <property type="protein sequence ID" value="MFD1049675.1"/>
    <property type="molecule type" value="Genomic_DNA"/>
</dbReference>
<feature type="non-terminal residue" evidence="2">
    <location>
        <position position="90"/>
    </location>
</feature>
<comment type="caution">
    <text evidence="2">The sequence shown here is derived from an EMBL/GenBank/DDBJ whole genome shotgun (WGS) entry which is preliminary data.</text>
</comment>
<evidence type="ECO:0000313" key="2">
    <source>
        <dbReference type="EMBL" id="MFD1049675.1"/>
    </source>
</evidence>
<keyword evidence="3" id="KW-1185">Reference proteome</keyword>